<proteinExistence type="predicted"/>
<evidence type="ECO:0000256" key="1">
    <source>
        <dbReference type="SAM" id="Phobius"/>
    </source>
</evidence>
<evidence type="ECO:0000313" key="2">
    <source>
        <dbReference type="EMBL" id="BAD40305.1"/>
    </source>
</evidence>
<dbReference type="AlphaFoldDB" id="Q67PT8"/>
<protein>
    <submittedName>
        <fullName evidence="2">Uncharacterized protein</fullName>
    </submittedName>
</protein>
<keyword evidence="1" id="KW-0812">Transmembrane</keyword>
<dbReference type="HOGENOM" id="CLU_3405860_0_0_9"/>
<reference evidence="2 3" key="1">
    <citation type="journal article" date="2004" name="Nucleic Acids Res.">
        <title>Genome sequence of Symbiobacterium thermophilum, an uncultivable bacterium that depends on microbial commensalism.</title>
        <authorList>
            <person name="Ueda K."/>
            <person name="Yamashita A."/>
            <person name="Ishikawa J."/>
            <person name="Shimada M."/>
            <person name="Watsuji T."/>
            <person name="Morimura K."/>
            <person name="Ikeda H."/>
            <person name="Hattori M."/>
            <person name="Beppu T."/>
        </authorList>
    </citation>
    <scope>NUCLEOTIDE SEQUENCE [LARGE SCALE GENOMIC DNA]</scope>
    <source>
        <strain evidence="3">T / IAM 14863</strain>
    </source>
</reference>
<keyword evidence="3" id="KW-1185">Reference proteome</keyword>
<keyword evidence="1" id="KW-0472">Membrane</keyword>
<dbReference type="EMBL" id="AP006840">
    <property type="protein sequence ID" value="BAD40305.1"/>
    <property type="molecule type" value="Genomic_DNA"/>
</dbReference>
<name>Q67PT8_SYMTH</name>
<evidence type="ECO:0000313" key="3">
    <source>
        <dbReference type="Proteomes" id="UP000000417"/>
    </source>
</evidence>
<keyword evidence="1" id="KW-1133">Transmembrane helix</keyword>
<accession>Q67PT8</accession>
<dbReference type="KEGG" id="sth:STH1320"/>
<sequence>MANVIGAAVLSSVLQVIFSIVVLRRPMPRF</sequence>
<dbReference type="Proteomes" id="UP000000417">
    <property type="component" value="Chromosome"/>
</dbReference>
<gene>
    <name evidence="2" type="ordered locus">STH1320</name>
</gene>
<feature type="transmembrane region" description="Helical" evidence="1">
    <location>
        <begin position="6"/>
        <end position="23"/>
    </location>
</feature>
<organism evidence="2 3">
    <name type="scientific">Symbiobacterium thermophilum (strain DSM 24528 / JCM 14929 / IAM 14863 / T)</name>
    <dbReference type="NCBI Taxonomy" id="292459"/>
    <lineage>
        <taxon>Bacteria</taxon>
        <taxon>Bacillati</taxon>
        <taxon>Bacillota</taxon>
        <taxon>Clostridia</taxon>
        <taxon>Eubacteriales</taxon>
        <taxon>Symbiobacteriaceae</taxon>
        <taxon>Symbiobacterium</taxon>
    </lineage>
</organism>